<dbReference type="InterPro" id="IPR033470">
    <property type="entry name" value="FakA-like_C"/>
</dbReference>
<dbReference type="Proteomes" id="UP000473648">
    <property type="component" value="Unassembled WGS sequence"/>
</dbReference>
<dbReference type="GO" id="GO:0006071">
    <property type="term" value="P:glycerol metabolic process"/>
    <property type="evidence" value="ECO:0007669"/>
    <property type="project" value="InterPro"/>
</dbReference>
<dbReference type="PANTHER" id="PTHR33434">
    <property type="entry name" value="DEGV DOMAIN-CONTAINING PROTEIN DR_1986-RELATED"/>
    <property type="match status" value="1"/>
</dbReference>
<dbReference type="InterPro" id="IPR048394">
    <property type="entry name" value="FakA-like_M"/>
</dbReference>
<dbReference type="Gene3D" id="1.25.40.340">
    <property type="match status" value="1"/>
</dbReference>
<dbReference type="InterPro" id="IPR036117">
    <property type="entry name" value="DhaL_dom_sf"/>
</dbReference>
<keyword evidence="3" id="KW-1185">Reference proteome</keyword>
<dbReference type="PROSITE" id="PS51480">
    <property type="entry name" value="DHAL"/>
    <property type="match status" value="1"/>
</dbReference>
<dbReference type="AlphaFoldDB" id="A0A6L5GNV9"/>
<dbReference type="InterPro" id="IPR019986">
    <property type="entry name" value="YloV-like"/>
</dbReference>
<evidence type="ECO:0000313" key="2">
    <source>
        <dbReference type="EMBL" id="MQM71864.1"/>
    </source>
</evidence>
<feature type="domain" description="DhaL" evidence="1">
    <location>
        <begin position="9"/>
        <end position="201"/>
    </location>
</feature>
<dbReference type="EMBL" id="VOGB01000003">
    <property type="protein sequence ID" value="MQM71864.1"/>
    <property type="molecule type" value="Genomic_DNA"/>
</dbReference>
<protein>
    <submittedName>
        <fullName evidence="2">DAK2 domain-containing protein</fullName>
    </submittedName>
</protein>
<dbReference type="PANTHER" id="PTHR33434:SF4">
    <property type="entry name" value="PHOSPHATASE PROTEIN"/>
    <property type="match status" value="1"/>
</dbReference>
<dbReference type="SMART" id="SM01120">
    <property type="entry name" value="Dak2"/>
    <property type="match status" value="1"/>
</dbReference>
<comment type="caution">
    <text evidence="2">The sequence shown here is derived from an EMBL/GenBank/DDBJ whole genome shotgun (WGS) entry which is preliminary data.</text>
</comment>
<dbReference type="SUPFAM" id="SSF101473">
    <property type="entry name" value="DhaL-like"/>
    <property type="match status" value="1"/>
</dbReference>
<dbReference type="GO" id="GO:0004371">
    <property type="term" value="F:glycerone kinase activity"/>
    <property type="evidence" value="ECO:0007669"/>
    <property type="project" value="InterPro"/>
</dbReference>
<gene>
    <name evidence="2" type="ORF">FRC53_00195</name>
</gene>
<sequence>MEIQKIDGTMLRKMFEFGAQNLEIYKSNVDELNVFPVPDGDTGTNMSMTFANSIRELDKLKNDELYAVSKTASSGALFGARGNSGVILSQLLRGLAKANKGKQVLDIKAAADGIKAAADTAYKAVMKPTEGTILTVAREMSEFAQAHYTEYTDMLAFLTDVLKQGQDALSRTPDMLPVLKEAGVVDSGGQGLIYIVEGAVKGLAGEELEQAAKPKISDRERFVDDSNMKPEDITFGYCTEFIIKHAQDADENALRDYLSTIGDCVLVIKDDDLIKVHVHTDHPGKAFEKALTMGALTRMKVDNMREMLGVSDDDSEAEAEPAGDPVPYGFVAVSPGDGLSEIFKELGVTRVISGGQTMNPSTEDFTAEIDKINADHIFLFPNNGNIILAANQAATMSKKDVHVIPSKTIPQCITAMLSFNSEADCEANEKAMTDVLDTVKTGEVTYAVRDTKIDGQVINKGDIMGITGGKIQTVGKDVNDVTAKLIDSLMEPESELISIYYGNGLKEEDTTQLVDAIEEKYEDCDVEVSEGAQPLYYYILSVE</sequence>
<name>A0A6L5GNV9_9FIRM</name>
<accession>A0A6L5GNV9</accession>
<dbReference type="NCBIfam" id="TIGR03599">
    <property type="entry name" value="YloV"/>
    <property type="match status" value="1"/>
</dbReference>
<proteinExistence type="predicted"/>
<evidence type="ECO:0000313" key="3">
    <source>
        <dbReference type="Proteomes" id="UP000473648"/>
    </source>
</evidence>
<organism evidence="2 3">
    <name type="scientific">Candidatus Pseudoramibacter fermentans</name>
    <dbReference type="NCBI Taxonomy" id="2594427"/>
    <lineage>
        <taxon>Bacteria</taxon>
        <taxon>Bacillati</taxon>
        <taxon>Bacillota</taxon>
        <taxon>Clostridia</taxon>
        <taxon>Eubacteriales</taxon>
        <taxon>Eubacteriaceae</taxon>
        <taxon>Pseudoramibacter</taxon>
    </lineage>
</organism>
<dbReference type="SMART" id="SM01121">
    <property type="entry name" value="Dak1_2"/>
    <property type="match status" value="1"/>
</dbReference>
<reference evidence="2" key="1">
    <citation type="journal article" date="2020" name="Appl. Environ. Microbiol.">
        <title>Medium-Chain Fatty Acid Synthesis by 'Candidatus Weimeria bifida' gen. nov., sp. nov., and 'Candidatus Pseudoramibacter fermentans' sp. nov.</title>
        <authorList>
            <person name="Scarborough M.J."/>
            <person name="Myers K.S."/>
            <person name="Donohue T.J."/>
            <person name="Noguera D.R."/>
        </authorList>
    </citation>
    <scope>NUCLEOTIDE SEQUENCE</scope>
    <source>
        <strain evidence="2">EUB1.1</strain>
    </source>
</reference>
<dbReference type="Pfam" id="PF21645">
    <property type="entry name" value="FakA-like_M"/>
    <property type="match status" value="1"/>
</dbReference>
<dbReference type="Pfam" id="PF13684">
    <property type="entry name" value="FakA-like_C"/>
    <property type="match status" value="1"/>
</dbReference>
<dbReference type="InterPro" id="IPR050270">
    <property type="entry name" value="DegV_domain_contain"/>
</dbReference>
<dbReference type="Pfam" id="PF02734">
    <property type="entry name" value="Dak2"/>
    <property type="match status" value="1"/>
</dbReference>
<evidence type="ECO:0000259" key="1">
    <source>
        <dbReference type="PROSITE" id="PS51480"/>
    </source>
</evidence>
<dbReference type="InterPro" id="IPR004007">
    <property type="entry name" value="DhaL_dom"/>
</dbReference>